<gene>
    <name evidence="1" type="ORF">METZ01_LOCUS443814</name>
</gene>
<name>A0A382Z6Q4_9ZZZZ</name>
<protein>
    <submittedName>
        <fullName evidence="1">Uncharacterized protein</fullName>
    </submittedName>
</protein>
<evidence type="ECO:0000313" key="1">
    <source>
        <dbReference type="EMBL" id="SVD90960.1"/>
    </source>
</evidence>
<sequence>MTQNSNKLADRMLKGAEAITEIDEELVEAVQSNIKTGIENAKTNEAEV</sequence>
<reference evidence="1" key="1">
    <citation type="submission" date="2018-05" db="EMBL/GenBank/DDBJ databases">
        <authorList>
            <person name="Lanie J.A."/>
            <person name="Ng W.-L."/>
            <person name="Kazmierczak K.M."/>
            <person name="Andrzejewski T.M."/>
            <person name="Davidsen T.M."/>
            <person name="Wayne K.J."/>
            <person name="Tettelin H."/>
            <person name="Glass J.I."/>
            <person name="Rusch D."/>
            <person name="Podicherti R."/>
            <person name="Tsui H.-C.T."/>
            <person name="Winkler M.E."/>
        </authorList>
    </citation>
    <scope>NUCLEOTIDE SEQUENCE</scope>
</reference>
<dbReference type="EMBL" id="UINC01181324">
    <property type="protein sequence ID" value="SVD90960.1"/>
    <property type="molecule type" value="Genomic_DNA"/>
</dbReference>
<proteinExistence type="predicted"/>
<dbReference type="AlphaFoldDB" id="A0A382Z6Q4"/>
<accession>A0A382Z6Q4</accession>
<organism evidence="1">
    <name type="scientific">marine metagenome</name>
    <dbReference type="NCBI Taxonomy" id="408172"/>
    <lineage>
        <taxon>unclassified sequences</taxon>
        <taxon>metagenomes</taxon>
        <taxon>ecological metagenomes</taxon>
    </lineage>
</organism>
<feature type="non-terminal residue" evidence="1">
    <location>
        <position position="48"/>
    </location>
</feature>